<proteinExistence type="predicted"/>
<organism evidence="2">
    <name type="scientific">Sylvanvirus sp</name>
    <dbReference type="NCBI Taxonomy" id="2487774"/>
    <lineage>
        <taxon>Viruses</taxon>
    </lineage>
</organism>
<evidence type="ECO:0000256" key="1">
    <source>
        <dbReference type="SAM" id="MobiDB-lite"/>
    </source>
</evidence>
<evidence type="ECO:0000313" key="2">
    <source>
        <dbReference type="EMBL" id="AYV86482.1"/>
    </source>
</evidence>
<feature type="compositionally biased region" description="Low complexity" evidence="1">
    <location>
        <begin position="103"/>
        <end position="116"/>
    </location>
</feature>
<dbReference type="EMBL" id="MK072507">
    <property type="protein sequence ID" value="AYV86482.1"/>
    <property type="molecule type" value="Genomic_DNA"/>
</dbReference>
<protein>
    <submittedName>
        <fullName evidence="2">Uncharacterized protein</fullName>
    </submittedName>
</protein>
<accession>A0A3G5AH07</accession>
<feature type="compositionally biased region" description="Basic and acidic residues" evidence="1">
    <location>
        <begin position="83"/>
        <end position="96"/>
    </location>
</feature>
<sequence>MSSSTLSYPSQDTLDECFNRGQFTIFPTSSHITCDRCQRSNIKKCLHLKTSDNSIDICLDCYKSIRKYKQSQDKSRQKAFKKISKEKENKSNRSESDSDSDSSRSSSSSNSSSSNSQESVTKMEISYNSRPIKPHSQRKTKMEMSWNARKNK</sequence>
<name>A0A3G5AH07_9VIRU</name>
<reference evidence="2" key="1">
    <citation type="submission" date="2018-10" db="EMBL/GenBank/DDBJ databases">
        <title>Hidden diversity of soil giant viruses.</title>
        <authorList>
            <person name="Schulz F."/>
            <person name="Alteio L."/>
            <person name="Goudeau D."/>
            <person name="Ryan E.M."/>
            <person name="Malmstrom R.R."/>
            <person name="Blanchard J."/>
            <person name="Woyke T."/>
        </authorList>
    </citation>
    <scope>NUCLEOTIDE SEQUENCE</scope>
    <source>
        <strain evidence="2">SYV1</strain>
    </source>
</reference>
<gene>
    <name evidence="2" type="ORF">Sylvanvirus1_78</name>
</gene>
<feature type="region of interest" description="Disordered" evidence="1">
    <location>
        <begin position="69"/>
        <end position="152"/>
    </location>
</feature>